<accession>A0A1M4S4B0</accession>
<dbReference type="InterPro" id="IPR005665">
    <property type="entry name" value="SecF_bac"/>
</dbReference>
<dbReference type="SUPFAM" id="SSF82866">
    <property type="entry name" value="Multidrug efflux transporter AcrB transmembrane domain"/>
    <property type="match status" value="1"/>
</dbReference>
<dbReference type="Pfam" id="PF07549">
    <property type="entry name" value="Sec_GG"/>
    <property type="match status" value="1"/>
</dbReference>
<dbReference type="EMBL" id="FQTU01000001">
    <property type="protein sequence ID" value="SHE27028.1"/>
    <property type="molecule type" value="Genomic_DNA"/>
</dbReference>
<dbReference type="FunFam" id="1.20.1640.10:FF:000024">
    <property type="entry name" value="Multifunctional fusion protein"/>
    <property type="match status" value="1"/>
</dbReference>
<evidence type="ECO:0000256" key="2">
    <source>
        <dbReference type="ARBA" id="ARBA00022448"/>
    </source>
</evidence>
<comment type="similarity">
    <text evidence="10">In the C-terminal section; belongs to the SecD/SecF family. SecF subfamily.</text>
</comment>
<dbReference type="NCBIfam" id="TIGR00966">
    <property type="entry name" value="transloc_SecF"/>
    <property type="match status" value="1"/>
</dbReference>
<feature type="transmembrane region" description="Helical" evidence="12">
    <location>
        <begin position="128"/>
        <end position="145"/>
    </location>
</feature>
<comment type="similarity">
    <text evidence="12">Belongs to the SecD/SecF family. SecF subfamily.</text>
</comment>
<dbReference type="InterPro" id="IPR055344">
    <property type="entry name" value="SecD_SecF_C_bact"/>
</dbReference>
<dbReference type="HAMAP" id="MF_01464_B">
    <property type="entry name" value="SecF_B"/>
    <property type="match status" value="1"/>
</dbReference>
<evidence type="ECO:0000313" key="15">
    <source>
        <dbReference type="Proteomes" id="UP000184251"/>
    </source>
</evidence>
<comment type="subunit">
    <text evidence="12">Forms a complex with SecD. Part of the essential Sec protein translocation apparatus which comprises SecA, SecYEG and auxiliary proteins SecDF. Other proteins may also be involved.</text>
</comment>
<keyword evidence="4 12" id="KW-0812">Transmembrane</keyword>
<dbReference type="Pfam" id="PF02355">
    <property type="entry name" value="SecD_SecF_C"/>
    <property type="match status" value="1"/>
</dbReference>
<dbReference type="PANTHER" id="PTHR30081:SF8">
    <property type="entry name" value="PROTEIN TRANSLOCASE SUBUNIT SECF"/>
    <property type="match status" value="1"/>
</dbReference>
<evidence type="ECO:0000256" key="12">
    <source>
        <dbReference type="HAMAP-Rule" id="MF_01464"/>
    </source>
</evidence>
<dbReference type="InterPro" id="IPR022813">
    <property type="entry name" value="SecD/SecF_arch_bac"/>
</dbReference>
<dbReference type="RefSeq" id="WP_073269039.1">
    <property type="nucleotide sequence ID" value="NZ_FQTU01000001.1"/>
</dbReference>
<evidence type="ECO:0000313" key="14">
    <source>
        <dbReference type="EMBL" id="SHE27028.1"/>
    </source>
</evidence>
<keyword evidence="7 12" id="KW-0811">Translocation</keyword>
<dbReference type="Proteomes" id="UP000184251">
    <property type="component" value="Unassembled WGS sequence"/>
</dbReference>
<evidence type="ECO:0000256" key="7">
    <source>
        <dbReference type="ARBA" id="ARBA00023010"/>
    </source>
</evidence>
<evidence type="ECO:0000256" key="4">
    <source>
        <dbReference type="ARBA" id="ARBA00022692"/>
    </source>
</evidence>
<dbReference type="STRING" id="1120975.SAMN02746064_00026"/>
<evidence type="ECO:0000256" key="9">
    <source>
        <dbReference type="ARBA" id="ARBA00059018"/>
    </source>
</evidence>
<dbReference type="GO" id="GO:0006605">
    <property type="term" value="P:protein targeting"/>
    <property type="evidence" value="ECO:0007669"/>
    <property type="project" value="UniProtKB-UniRule"/>
</dbReference>
<dbReference type="InterPro" id="IPR022645">
    <property type="entry name" value="SecD/SecF_bac"/>
</dbReference>
<dbReference type="InterPro" id="IPR048634">
    <property type="entry name" value="SecD_SecF_C"/>
</dbReference>
<dbReference type="GO" id="GO:0015450">
    <property type="term" value="F:protein-transporting ATPase activity"/>
    <property type="evidence" value="ECO:0007669"/>
    <property type="project" value="InterPro"/>
</dbReference>
<name>A0A1M4S4B0_9FIRM</name>
<feature type="domain" description="Protein export membrane protein SecD/SecF C-terminal" evidence="13">
    <location>
        <begin position="99"/>
        <end position="283"/>
    </location>
</feature>
<dbReference type="GO" id="GO:0065002">
    <property type="term" value="P:intracellular protein transmembrane transport"/>
    <property type="evidence" value="ECO:0007669"/>
    <property type="project" value="UniProtKB-UniRule"/>
</dbReference>
<feature type="transmembrane region" description="Helical" evidence="12">
    <location>
        <begin position="260"/>
        <end position="281"/>
    </location>
</feature>
<comment type="function">
    <text evidence="9 12">Part of the Sec protein translocase complex. Interacts with the SecYEG preprotein conducting channel. SecDF uses the proton motive force (PMF) to complete protein translocation after the ATP-dependent function of SecA.</text>
</comment>
<evidence type="ECO:0000256" key="1">
    <source>
        <dbReference type="ARBA" id="ARBA00004651"/>
    </source>
</evidence>
<dbReference type="GO" id="GO:0043952">
    <property type="term" value="P:protein transport by the Sec complex"/>
    <property type="evidence" value="ECO:0007669"/>
    <property type="project" value="UniProtKB-UniRule"/>
</dbReference>
<organism evidence="14 15">
    <name type="scientific">Alkalibacter saccharofermentans DSM 14828</name>
    <dbReference type="NCBI Taxonomy" id="1120975"/>
    <lineage>
        <taxon>Bacteria</taxon>
        <taxon>Bacillati</taxon>
        <taxon>Bacillota</taxon>
        <taxon>Clostridia</taxon>
        <taxon>Eubacteriales</taxon>
        <taxon>Eubacteriaceae</taxon>
        <taxon>Alkalibacter</taxon>
    </lineage>
</organism>
<sequence length="292" mass="32737">MKVNITKNHNKFFMLSAVLLIISVGALLFNGLNLGIDFIGGTIVQVDLNQEFETGDVREFTDKFDESADITYAGEDRHQMIISTRVDMEEDQRAQLIDDLTEKYGSETEVLSIDNVSATIGNELKSQALLAVGVAILGMLVYITFRFEFLFGIAAIIALVHDVIIVLGVYALFGIQVNTPFIAAILTILGYSINDTIVVFDRIRENRSKYKRNDFVNLVDNSIHQTLRRSINTSLTTILAISALYFVGVQSIKDFTLPMIVGFVSGTYSSIFIASSFWYMVKERRRTDIKVK</sequence>
<feature type="transmembrane region" description="Helical" evidence="12">
    <location>
        <begin position="181"/>
        <end position="200"/>
    </location>
</feature>
<comment type="similarity">
    <text evidence="11">In the N-terminal section; belongs to the SecD/SecF family. SecD subfamily.</text>
</comment>
<evidence type="ECO:0000256" key="6">
    <source>
        <dbReference type="ARBA" id="ARBA00022989"/>
    </source>
</evidence>
<keyword evidence="15" id="KW-1185">Reference proteome</keyword>
<feature type="transmembrane region" description="Helical" evidence="12">
    <location>
        <begin position="152"/>
        <end position="175"/>
    </location>
</feature>
<dbReference type="AlphaFoldDB" id="A0A1M4S4B0"/>
<dbReference type="PANTHER" id="PTHR30081">
    <property type="entry name" value="PROTEIN-EXPORT MEMBRANE PROTEIN SEC"/>
    <property type="match status" value="1"/>
</dbReference>
<evidence type="ECO:0000256" key="3">
    <source>
        <dbReference type="ARBA" id="ARBA00022475"/>
    </source>
</evidence>
<gene>
    <name evidence="12" type="primary">secF</name>
    <name evidence="14" type="ORF">SAMN02746064_00026</name>
</gene>
<reference evidence="14 15" key="1">
    <citation type="submission" date="2016-11" db="EMBL/GenBank/DDBJ databases">
        <authorList>
            <person name="Jaros S."/>
            <person name="Januszkiewicz K."/>
            <person name="Wedrychowicz H."/>
        </authorList>
    </citation>
    <scope>NUCLEOTIDE SEQUENCE [LARGE SCALE GENOMIC DNA]</scope>
    <source>
        <strain evidence="14 15">DSM 14828</strain>
    </source>
</reference>
<keyword evidence="2 12" id="KW-0813">Transport</keyword>
<keyword evidence="8 12" id="KW-0472">Membrane</keyword>
<evidence type="ECO:0000256" key="8">
    <source>
        <dbReference type="ARBA" id="ARBA00023136"/>
    </source>
</evidence>
<keyword evidence="6 12" id="KW-1133">Transmembrane helix</keyword>
<comment type="subcellular location">
    <subcellularLocation>
        <location evidence="1 12">Cell membrane</location>
        <topology evidence="1 12">Multi-pass membrane protein</topology>
    </subcellularLocation>
</comment>
<evidence type="ECO:0000256" key="10">
    <source>
        <dbReference type="ARBA" id="ARBA00060856"/>
    </source>
</evidence>
<dbReference type="GO" id="GO:0005886">
    <property type="term" value="C:plasma membrane"/>
    <property type="evidence" value="ECO:0007669"/>
    <property type="project" value="UniProtKB-SubCell"/>
</dbReference>
<evidence type="ECO:0000256" key="11">
    <source>
        <dbReference type="ARBA" id="ARBA00061053"/>
    </source>
</evidence>
<dbReference type="PRINTS" id="PR01755">
    <property type="entry name" value="SECFTRNLCASE"/>
</dbReference>
<dbReference type="Gene3D" id="1.20.1640.10">
    <property type="entry name" value="Multidrug efflux transporter AcrB transmembrane domain"/>
    <property type="match status" value="1"/>
</dbReference>
<evidence type="ECO:0000256" key="5">
    <source>
        <dbReference type="ARBA" id="ARBA00022927"/>
    </source>
</evidence>
<keyword evidence="5 12" id="KW-0653">Protein transport</keyword>
<dbReference type="OrthoDB" id="9805019at2"/>
<evidence type="ECO:0000259" key="13">
    <source>
        <dbReference type="Pfam" id="PF02355"/>
    </source>
</evidence>
<proteinExistence type="inferred from homology"/>
<feature type="transmembrane region" description="Helical" evidence="12">
    <location>
        <begin position="231"/>
        <end position="248"/>
    </location>
</feature>
<dbReference type="InterPro" id="IPR022646">
    <property type="entry name" value="SecD/SecF_CS"/>
</dbReference>
<feature type="transmembrane region" description="Helical" evidence="12">
    <location>
        <begin position="12"/>
        <end position="32"/>
    </location>
</feature>
<protein>
    <recommendedName>
        <fullName evidence="12">Protein-export membrane protein SecF</fullName>
    </recommendedName>
</protein>
<dbReference type="NCBIfam" id="TIGR00916">
    <property type="entry name" value="2A0604s01"/>
    <property type="match status" value="1"/>
</dbReference>
<keyword evidence="3 12" id="KW-1003">Cell membrane</keyword>